<feature type="domain" description="Thioredoxin" evidence="1">
    <location>
        <begin position="4"/>
        <end position="69"/>
    </location>
</feature>
<dbReference type="Gene3D" id="3.40.30.10">
    <property type="entry name" value="Glutaredoxin"/>
    <property type="match status" value="1"/>
</dbReference>
<protein>
    <recommendedName>
        <fullName evidence="1">Thioredoxin domain-containing protein</fullName>
    </recommendedName>
</protein>
<evidence type="ECO:0000259" key="1">
    <source>
        <dbReference type="Pfam" id="PF00085"/>
    </source>
</evidence>
<dbReference type="Pfam" id="PF00085">
    <property type="entry name" value="Thioredoxin"/>
    <property type="match status" value="1"/>
</dbReference>
<dbReference type="Proteomes" id="UP001210925">
    <property type="component" value="Unassembled WGS sequence"/>
</dbReference>
<sequence>MKEKCCACKPIGNILNELKSEYPAVTFATIDAKVQVRPIHVYPTLISFYEGKELEIVKGADKYQLLKMLENLKKESDFISYWSDKTAECNIFGKWDSVCTSIGTVELAVNK</sequence>
<keyword evidence="3" id="KW-1185">Reference proteome</keyword>
<gene>
    <name evidence="2" type="ORF">HK103_007456</name>
</gene>
<organism evidence="2 3">
    <name type="scientific">Boothiomyces macroporosus</name>
    <dbReference type="NCBI Taxonomy" id="261099"/>
    <lineage>
        <taxon>Eukaryota</taxon>
        <taxon>Fungi</taxon>
        <taxon>Fungi incertae sedis</taxon>
        <taxon>Chytridiomycota</taxon>
        <taxon>Chytridiomycota incertae sedis</taxon>
        <taxon>Chytridiomycetes</taxon>
        <taxon>Rhizophydiales</taxon>
        <taxon>Terramycetaceae</taxon>
        <taxon>Boothiomyces</taxon>
    </lineage>
</organism>
<evidence type="ECO:0000313" key="2">
    <source>
        <dbReference type="EMBL" id="KAJ3254211.1"/>
    </source>
</evidence>
<dbReference type="InterPro" id="IPR036249">
    <property type="entry name" value="Thioredoxin-like_sf"/>
</dbReference>
<dbReference type="AlphaFoldDB" id="A0AAD5Y1U0"/>
<dbReference type="SUPFAM" id="SSF52833">
    <property type="entry name" value="Thioredoxin-like"/>
    <property type="match status" value="1"/>
</dbReference>
<evidence type="ECO:0000313" key="3">
    <source>
        <dbReference type="Proteomes" id="UP001210925"/>
    </source>
</evidence>
<comment type="caution">
    <text evidence="2">The sequence shown here is derived from an EMBL/GenBank/DDBJ whole genome shotgun (WGS) entry which is preliminary data.</text>
</comment>
<dbReference type="InterPro" id="IPR013766">
    <property type="entry name" value="Thioredoxin_domain"/>
</dbReference>
<proteinExistence type="predicted"/>
<name>A0AAD5Y1U0_9FUNG</name>
<reference evidence="2" key="1">
    <citation type="submission" date="2020-05" db="EMBL/GenBank/DDBJ databases">
        <title>Phylogenomic resolution of chytrid fungi.</title>
        <authorList>
            <person name="Stajich J.E."/>
            <person name="Amses K."/>
            <person name="Simmons R."/>
            <person name="Seto K."/>
            <person name="Myers J."/>
            <person name="Bonds A."/>
            <person name="Quandt C.A."/>
            <person name="Barry K."/>
            <person name="Liu P."/>
            <person name="Grigoriev I."/>
            <person name="Longcore J.E."/>
            <person name="James T.Y."/>
        </authorList>
    </citation>
    <scope>NUCLEOTIDE SEQUENCE</scope>
    <source>
        <strain evidence="2">PLAUS21</strain>
    </source>
</reference>
<accession>A0AAD5Y1U0</accession>
<dbReference type="CDD" id="cd02947">
    <property type="entry name" value="TRX_family"/>
    <property type="match status" value="1"/>
</dbReference>
<dbReference type="EMBL" id="JADGKB010000090">
    <property type="protein sequence ID" value="KAJ3254211.1"/>
    <property type="molecule type" value="Genomic_DNA"/>
</dbReference>